<dbReference type="EMBL" id="FQVI01000006">
    <property type="protein sequence ID" value="SHE78251.1"/>
    <property type="molecule type" value="Genomic_DNA"/>
</dbReference>
<dbReference type="SUPFAM" id="SSF69360">
    <property type="entry name" value="Cell wall binding repeat"/>
    <property type="match status" value="2"/>
</dbReference>
<dbReference type="GO" id="GO:0030246">
    <property type="term" value="F:carbohydrate binding"/>
    <property type="evidence" value="ECO:0007669"/>
    <property type="project" value="InterPro"/>
</dbReference>
<evidence type="ECO:0000313" key="5">
    <source>
        <dbReference type="EMBL" id="SHE78251.1"/>
    </source>
</evidence>
<dbReference type="Pfam" id="PF07523">
    <property type="entry name" value="Big_3"/>
    <property type="match status" value="5"/>
</dbReference>
<feature type="signal peptide" evidence="3">
    <location>
        <begin position="1"/>
        <end position="21"/>
    </location>
</feature>
<accession>A0A1M4WAF4</accession>
<gene>
    <name evidence="5" type="ORF">SAMN02745158_01519</name>
</gene>
<feature type="domain" description="CBM6" evidence="4">
    <location>
        <begin position="633"/>
        <end position="767"/>
    </location>
</feature>
<keyword evidence="6" id="KW-1185">Reference proteome</keyword>
<dbReference type="Gene3D" id="2.10.270.10">
    <property type="entry name" value="Cholin Binding"/>
    <property type="match status" value="2"/>
</dbReference>
<dbReference type="InterPro" id="IPR008979">
    <property type="entry name" value="Galactose-bd-like_sf"/>
</dbReference>
<feature type="repeat" description="Cell wall-binding" evidence="2">
    <location>
        <begin position="2065"/>
        <end position="2084"/>
    </location>
</feature>
<feature type="repeat" description="Cell wall-binding" evidence="2">
    <location>
        <begin position="2005"/>
        <end position="2024"/>
    </location>
</feature>
<dbReference type="InterPro" id="IPR022038">
    <property type="entry name" value="Ig-like_bact"/>
</dbReference>
<dbReference type="RefSeq" id="WP_072850515.1">
    <property type="nucleotide sequence ID" value="NZ_FQVI01000006.1"/>
</dbReference>
<reference evidence="5 6" key="1">
    <citation type="submission" date="2016-11" db="EMBL/GenBank/DDBJ databases">
        <authorList>
            <person name="Jaros S."/>
            <person name="Januszkiewicz K."/>
            <person name="Wedrychowicz H."/>
        </authorList>
    </citation>
    <scope>NUCLEOTIDE SEQUENCE [LARGE SCALE GENOMIC DNA]</scope>
    <source>
        <strain evidence="5 6">DSM 17459</strain>
    </source>
</reference>
<proteinExistence type="predicted"/>
<evidence type="ECO:0000259" key="4">
    <source>
        <dbReference type="PROSITE" id="PS51175"/>
    </source>
</evidence>
<dbReference type="Gene3D" id="2.60.120.430">
    <property type="entry name" value="Galactose-binding lectin"/>
    <property type="match status" value="2"/>
</dbReference>
<feature type="repeat" description="Cell wall-binding" evidence="2">
    <location>
        <begin position="2105"/>
        <end position="2124"/>
    </location>
</feature>
<dbReference type="InterPro" id="IPR018337">
    <property type="entry name" value="Cell_wall/Cho-bd_repeat"/>
</dbReference>
<feature type="chain" id="PRO_5038332963" evidence="3">
    <location>
        <begin position="22"/>
        <end position="2185"/>
    </location>
</feature>
<organism evidence="5 6">
    <name type="scientific">Lactonifactor longoviformis DSM 17459</name>
    <dbReference type="NCBI Taxonomy" id="1122155"/>
    <lineage>
        <taxon>Bacteria</taxon>
        <taxon>Bacillati</taxon>
        <taxon>Bacillota</taxon>
        <taxon>Clostridia</taxon>
        <taxon>Eubacteriales</taxon>
        <taxon>Clostridiaceae</taxon>
        <taxon>Lactonifactor</taxon>
    </lineage>
</organism>
<evidence type="ECO:0000313" key="6">
    <source>
        <dbReference type="Proteomes" id="UP000184245"/>
    </source>
</evidence>
<feature type="repeat" description="Cell wall-binding" evidence="2">
    <location>
        <begin position="2045"/>
        <end position="2064"/>
    </location>
</feature>
<evidence type="ECO:0000256" key="2">
    <source>
        <dbReference type="PROSITE-ProRule" id="PRU00591"/>
    </source>
</evidence>
<dbReference type="PROSITE" id="PS51175">
    <property type="entry name" value="CBM6"/>
    <property type="match status" value="1"/>
</dbReference>
<feature type="repeat" description="Cell wall-binding" evidence="2">
    <location>
        <begin position="2145"/>
        <end position="2164"/>
    </location>
</feature>
<keyword evidence="1" id="KW-0677">Repeat</keyword>
<keyword evidence="3" id="KW-0732">Signal</keyword>
<feature type="repeat" description="Cell wall-binding" evidence="2">
    <location>
        <begin position="2125"/>
        <end position="2144"/>
    </location>
</feature>
<dbReference type="Gene3D" id="2.60.120.260">
    <property type="entry name" value="Galactose-binding domain-like"/>
    <property type="match status" value="3"/>
</dbReference>
<dbReference type="PROSITE" id="PS51170">
    <property type="entry name" value="CW"/>
    <property type="match status" value="9"/>
</dbReference>
<dbReference type="Pfam" id="PF19127">
    <property type="entry name" value="Choline_bind_3"/>
    <property type="match status" value="3"/>
</dbReference>
<sequence length="2185" mass="239999">MRKTKSFWKKAVAGLLSTAMAAGGIFATGLGTVEAQAAEMPALTVDFGVTTGDILHGAAGFLYGVSSEDVPTTNTLVPLKPKVLCTKGALGTEHPYGDALDVAKTFLESGGEQVMMYNSNYYGVFGVTANYKEYANVLETIIAPAVVEWKEAWKEDHKNDNLKDVDIDKAIVYIPINEGTPIRGTNTNTAWKAYYEAIKAGDPGATIAGPNSAAYNTQFNGTNMRGHIQYCADNNCMPDIITWHDLQVDKLNRLKGEMQDFKSIWNSTNWTKWKEANHTDQDPEIPQICINEYADFSDCGVPGRLVNWIARLEDEKVYGCLPFWHQANNLNDLTADANEGNGAWWLYKWYGDMSGQTVKVSTNTSYEQLYGVASVDNTKQSATTLLGGIDGSANVNLLNVGNTEAFSGESMVHVKVQATAFSGYHGAQNQTPVIMEGALPVNGDGSVTLSLNNMKFSTAYNVTITKVSEGEELTDAMVNRYQKVYEAEQAELGTGCTTKGETFNPNYYLSDGSIVSMPQNAVMTYTIEVPVDGKYKLDFIYGNGTGSTRNNMSTHNPQNIMQTFSIDGQEPSEEMMKNTLLENMTGIHTLYGDLSAGTHTIQIQTMGNGTVWHDALTVTWAGAKDVALEKSRDLYEAEQSDFNILLGNTDTTVKTENSISGYSSNGYVTGLDKRTVGEGGGIRWNVVVEESGLYNMTFRYQSPAAGNIHIYTGNTATTLDRLSKTVSVEPAQGQWGEATASVYLQKGINVIDADTDAALALDYMKVQAVDQGEYPTAIEAEDCIPEGSAIEVKNSSMASGGKYVAGMEGDANAAEDINKYLEIHCNAPQAGVYELQVFQSNNDICGTHSYNTKIIDKYASFQVNGQDPQRYFFINTFSDDTFKEKSIQVRLDAGDNVIKVFNDDSWIVKWGGSTSTPGENVLDNYAPNFDRFILTPLTLDEPIAVPDTYSIQVTTTAAGYATVDKNAVEQGGSFLVTMVPEKGLADVLVDGVSKKDQVLEQGDGAYTLEIPDVQADVQVKVYFEEASGEHRDAYITNAGFGTGNTYGWEVSSEDAVSVAKEIANSYEGYYARIEQGSISQNLQGLDAGKYILHVYAKGENAEGEALLCAGETTQAMNLSEEYEEQTMVINMQNKGDILIKADAAGLTKGTLYLDNFSLEKVYQRDESLISQELEYFVDCGDHNPDTLSPGEKFGKRNQVTDQIFGEDIRTGYQWGAVTSEQDQAIAAPSGSKGAYTTYQWANENNKADLQDKETSFRYAHNQAENGINPRYVKYRFQLEPGNYKVTAGMGNQWNNSGNPDVYAGETKLNEAPLNIRKGATAEVSGLVTVLQGEEFLDVYALSKDATINMNYISIEKWTEPPKTELAYFTDCGDHDPSTLSAGEEFGYGNSVTEQLYQADPGTGRMWGLKVKDSDLDTSGTPAESKAIFTKYTWADERNTGDNQPKESTFRYARGQDVAFPDASQRPGIDYGYELENGTYLVQVGIGNPWSNAWSTAITLNGELATDTPTVGIPMNKTNIIEKQIQITDGNLDVHLSCPDACVTVNYIKIYKLEEAPEEVVLESIEVTPPAKTEYETGEELNLEGLAVTANYSDGSQQELEAGSYTVEGYDSQTPGQKTITVSYTEGEVTKTAEFTVTVKEKEEPDKTLTGITVTPPEKTEYEIGEPFDSTGLKVMAQYSDNTEAEVTDYTVSEVDTCKAGEQKVTVTYQDKTAEFTILVKERVLTGIEVIVPDKTDYLVGEDFAPAGMVVNAVYSNKVKEEVSSEDYTVEGFDSAEAGEKTITVTYQEMKAEFTVNVKEETPEPVLSKVVLTPPEKTEYVVGEALDLTGLAVYAHYSDGSYVELAPEDYQITELDTTAPGIQYVTVIYGEMAAEFMAVVAEAPKPEVTKIEVKAPDKLTYQVGETLDTEGMTVTAYYADGSQEEVTNYTVSELDSSTPGEKTITVTYGEAAAEFTVTVEETVKAPHWEQDRNGWWYNNGDGTWPQNSWRLIDGNWYYFDKYGYRAEGWVLDGKTWYYCDENGVMQTGWLQEGSTWYYLKSSGAMATGWLQEGNTWYYLKSSGAMATGWTKVGSTWYYLRSNGVMATGWLQEGSTWYYLKSSGAMATGWVLDGNTWYYLKNNGAMVTGWAKVGSAWYYLKSSGAMATGWVKVGDTWYYLRSSGAMASSTWIGNYYVNGSGAWTKTR</sequence>
<evidence type="ECO:0000256" key="3">
    <source>
        <dbReference type="SAM" id="SignalP"/>
    </source>
</evidence>
<dbReference type="Gene3D" id="2.60.40.3630">
    <property type="match status" value="5"/>
</dbReference>
<dbReference type="Pfam" id="PF01473">
    <property type="entry name" value="Choline_bind_1"/>
    <property type="match status" value="3"/>
</dbReference>
<name>A0A1M4WAF4_9CLOT</name>
<dbReference type="InterPro" id="IPR017853">
    <property type="entry name" value="GH"/>
</dbReference>
<dbReference type="InterPro" id="IPR005084">
    <property type="entry name" value="CBM6"/>
</dbReference>
<dbReference type="OrthoDB" id="9760056at2"/>
<evidence type="ECO:0000256" key="1">
    <source>
        <dbReference type="ARBA" id="ARBA00022737"/>
    </source>
</evidence>
<dbReference type="Gene3D" id="2.20.120.10">
    <property type="entry name" value="Multimodular pneumococcal cell wall endolysin, domain 3"/>
    <property type="match status" value="2"/>
</dbReference>
<dbReference type="STRING" id="1122155.SAMN02745158_01519"/>
<feature type="repeat" description="Cell wall-binding" evidence="2">
    <location>
        <begin position="1985"/>
        <end position="2004"/>
    </location>
</feature>
<dbReference type="Proteomes" id="UP000184245">
    <property type="component" value="Unassembled WGS sequence"/>
</dbReference>
<dbReference type="SUPFAM" id="SSF51445">
    <property type="entry name" value="(Trans)glycosidases"/>
    <property type="match status" value="1"/>
</dbReference>
<feature type="repeat" description="Cell wall-binding" evidence="2">
    <location>
        <begin position="2025"/>
        <end position="2044"/>
    </location>
</feature>
<protein>
    <submittedName>
        <fullName evidence="5">Glucan-binding domain-containing protein (YG repeat)</fullName>
    </submittedName>
</protein>
<dbReference type="SUPFAM" id="SSF49785">
    <property type="entry name" value="Galactose-binding domain-like"/>
    <property type="match status" value="4"/>
</dbReference>
<feature type="repeat" description="Cell wall-binding" evidence="2">
    <location>
        <begin position="2085"/>
        <end position="2104"/>
    </location>
</feature>